<keyword evidence="2" id="KW-0547">Nucleotide-binding</keyword>
<comment type="similarity">
    <text evidence="1">Belongs to the PhoH family.</text>
</comment>
<keyword evidence="8" id="KW-1185">Reference proteome</keyword>
<dbReference type="PANTHER" id="PTHR30473:SF2">
    <property type="entry name" value="PIN DOMAIN-CONTAINING PROTEIN"/>
    <property type="match status" value="1"/>
</dbReference>
<dbReference type="Gene3D" id="3.40.50.1010">
    <property type="entry name" value="5'-nuclease"/>
    <property type="match status" value="1"/>
</dbReference>
<sequence>MLLAKDYPKAEPGKSPVRPASATAEAELQELISGQAVPTPKATRTRKAKAAAPAANDAATAGNAAGTVGTAPVDVVGAPSAEAPTGTAPLAKGPARKSKDGAGARLPVVRTRELDVDQPHPAKHKPVEVTVKSSTSRKADKSGIAKVFVLDTNVLMHDPTSLFRFEEHDVYLPMMTLEELDNHKKGMSEVARNARQVARTLDALIANVDDDAIEAGIPLAKLGNKDARGRLYFQTNLESAPLPEGLPEGKADNQILGVVRALEERMSGRAIVLVSKDINMRIKARALGLPAEDYFNDHVLEDTDLLYSGIVQLPDDFWNKHGKDMESWQENKNGNAATYYRVTGPLIPTLLVNQFVFIEPRGGEAPFYGQVKQINGKTAVFQTLRDYSHNKNNVWGITARNREQNFALNLLMNPECDFVTLLGQAGTGKTLLALAAGLAQVLETKQYNEIIVTRVTVPVGEDIGFLPGTEEEKMSPWMGAFDDNLEVLMKSDSDGGDWGRAATQDLIRSRIKIKSLNFMRGRTFVNKFLIIDEAQNLTPKQMKTLVTRAGPGTKILCLGNIAQIDTPYLTEGSSGLTYVVDRFKGWSHSGHVTLARGERSRLADHASEVL</sequence>
<proteinExistence type="inferred from homology"/>
<feature type="compositionally biased region" description="Basic and acidic residues" evidence="5">
    <location>
        <begin position="1"/>
        <end position="12"/>
    </location>
</feature>
<organism evidence="7 8">
    <name type="scientific">Massilia varians</name>
    <dbReference type="NCBI Taxonomy" id="457921"/>
    <lineage>
        <taxon>Bacteria</taxon>
        <taxon>Pseudomonadati</taxon>
        <taxon>Pseudomonadota</taxon>
        <taxon>Betaproteobacteria</taxon>
        <taxon>Burkholderiales</taxon>
        <taxon>Oxalobacteraceae</taxon>
        <taxon>Telluria group</taxon>
        <taxon>Massilia</taxon>
    </lineage>
</organism>
<dbReference type="SUPFAM" id="SSF52540">
    <property type="entry name" value="P-loop containing nucleoside triphosphate hydrolases"/>
    <property type="match status" value="1"/>
</dbReference>
<dbReference type="Pfam" id="PF13638">
    <property type="entry name" value="PIN_4"/>
    <property type="match status" value="1"/>
</dbReference>
<reference evidence="7" key="1">
    <citation type="submission" date="2022-11" db="EMBL/GenBank/DDBJ databases">
        <title>Isolation and characterization of PLA-degrading bacterium Massilia sp. from Antarctic soil.</title>
        <authorList>
            <person name="Sato K."/>
            <person name="Gomez-Fuentes C."/>
            <person name="Ahmad S.A."/>
            <person name="Zulkharnain A."/>
        </authorList>
    </citation>
    <scope>NUCLEOTIDE SEQUENCE</scope>
    <source>
        <strain evidence="7">N-3</strain>
    </source>
</reference>
<keyword evidence="3" id="KW-0067">ATP-binding</keyword>
<comment type="similarity">
    <text evidence="4">In the N-terminal section; belongs to the PINc/VapC protein family.</text>
</comment>
<dbReference type="InterPro" id="IPR027417">
    <property type="entry name" value="P-loop_NTPase"/>
</dbReference>
<evidence type="ECO:0000256" key="2">
    <source>
        <dbReference type="ARBA" id="ARBA00022741"/>
    </source>
</evidence>
<dbReference type="InterPro" id="IPR051451">
    <property type="entry name" value="PhoH2-like"/>
</dbReference>
<dbReference type="Gene3D" id="3.40.50.300">
    <property type="entry name" value="P-loop containing nucleotide triphosphate hydrolases"/>
    <property type="match status" value="1"/>
</dbReference>
<dbReference type="SMART" id="SM00670">
    <property type="entry name" value="PINc"/>
    <property type="match status" value="1"/>
</dbReference>
<name>A0ABN6TDN5_9BURK</name>
<feature type="compositionally biased region" description="Low complexity" evidence="5">
    <location>
        <begin position="50"/>
        <end position="67"/>
    </location>
</feature>
<evidence type="ECO:0000259" key="6">
    <source>
        <dbReference type="SMART" id="SM00670"/>
    </source>
</evidence>
<dbReference type="SUPFAM" id="SSF88723">
    <property type="entry name" value="PIN domain-like"/>
    <property type="match status" value="1"/>
</dbReference>
<dbReference type="InterPro" id="IPR003714">
    <property type="entry name" value="PhoH"/>
</dbReference>
<evidence type="ECO:0000256" key="3">
    <source>
        <dbReference type="ARBA" id="ARBA00022840"/>
    </source>
</evidence>
<dbReference type="InterPro" id="IPR002716">
    <property type="entry name" value="PIN_dom"/>
</dbReference>
<feature type="region of interest" description="Disordered" evidence="5">
    <location>
        <begin position="79"/>
        <end position="103"/>
    </location>
</feature>
<feature type="region of interest" description="Disordered" evidence="5">
    <location>
        <begin position="1"/>
        <end position="67"/>
    </location>
</feature>
<dbReference type="CDD" id="cd09883">
    <property type="entry name" value="PIN_VapC_PhoHL-ATPase"/>
    <property type="match status" value="1"/>
</dbReference>
<dbReference type="PANTHER" id="PTHR30473">
    <property type="entry name" value="PROTEIN PHOH"/>
    <property type="match status" value="1"/>
</dbReference>
<dbReference type="Proteomes" id="UP001163336">
    <property type="component" value="Chromosome"/>
</dbReference>
<dbReference type="Pfam" id="PF02562">
    <property type="entry name" value="PhoH"/>
    <property type="match status" value="1"/>
</dbReference>
<gene>
    <name evidence="7" type="ORF">MasN3_38370</name>
</gene>
<evidence type="ECO:0000256" key="4">
    <source>
        <dbReference type="ARBA" id="ARBA00046345"/>
    </source>
</evidence>
<protein>
    <submittedName>
        <fullName evidence="7">Phosphate starvation protein PhoH</fullName>
    </submittedName>
</protein>
<evidence type="ECO:0000256" key="5">
    <source>
        <dbReference type="SAM" id="MobiDB-lite"/>
    </source>
</evidence>
<feature type="domain" description="PIN" evidence="6">
    <location>
        <begin position="146"/>
        <end position="282"/>
    </location>
</feature>
<dbReference type="InterPro" id="IPR029060">
    <property type="entry name" value="PIN-like_dom_sf"/>
</dbReference>
<evidence type="ECO:0000313" key="8">
    <source>
        <dbReference type="Proteomes" id="UP001163336"/>
    </source>
</evidence>
<dbReference type="EMBL" id="AP026966">
    <property type="protein sequence ID" value="BDT60343.1"/>
    <property type="molecule type" value="Genomic_DNA"/>
</dbReference>
<evidence type="ECO:0000256" key="1">
    <source>
        <dbReference type="ARBA" id="ARBA00010393"/>
    </source>
</evidence>
<accession>A0ABN6TDN5</accession>
<evidence type="ECO:0000313" key="7">
    <source>
        <dbReference type="EMBL" id="BDT60343.1"/>
    </source>
</evidence>